<feature type="transmembrane region" description="Helical" evidence="1">
    <location>
        <begin position="42"/>
        <end position="62"/>
    </location>
</feature>
<accession>A0A1H6DLH5</accession>
<feature type="transmembrane region" description="Helical" evidence="1">
    <location>
        <begin position="119"/>
        <end position="143"/>
    </location>
</feature>
<protein>
    <recommendedName>
        <fullName evidence="4">ABC-2 family transporter protein</fullName>
    </recommendedName>
</protein>
<sequence>MTTLTLPPALEPAPLAGPAGVPFGRLVRVELRKLVDTRASRWLLAGIAALTPVIVVVMLVAVKPHDLTYEKFVDFTQAPQKYLLPVLGILTVTSEWSQRTGLVTFTLAPNRGRVLCAKAAAALLAGLLVIVLAFVAAAAGNALGGPLRGGDGSWSFGAGGFRDIVLVLLIGLAQGLAFGMLLLVSAAAIVTYFVLPNVSSVVFNTAPGLKADEKWFDLNTSTSSLYSHDTTPHGWLQMLSATLIWVVLPAVPGVLRVLRSEVKSG</sequence>
<name>A0A1H6DLH5_9ACTN</name>
<dbReference type="EMBL" id="FNVU01000017">
    <property type="protein sequence ID" value="SEG86277.1"/>
    <property type="molecule type" value="Genomic_DNA"/>
</dbReference>
<evidence type="ECO:0000256" key="1">
    <source>
        <dbReference type="SAM" id="Phobius"/>
    </source>
</evidence>
<dbReference type="OrthoDB" id="3822725at2"/>
<keyword evidence="1" id="KW-0472">Membrane</keyword>
<dbReference type="Proteomes" id="UP000236754">
    <property type="component" value="Unassembled WGS sequence"/>
</dbReference>
<dbReference type="RefSeq" id="WP_103889177.1">
    <property type="nucleotide sequence ID" value="NZ_FNVU01000017.1"/>
</dbReference>
<feature type="transmembrane region" description="Helical" evidence="1">
    <location>
        <begin position="164"/>
        <end position="195"/>
    </location>
</feature>
<keyword evidence="3" id="KW-1185">Reference proteome</keyword>
<keyword evidence="1" id="KW-1133">Transmembrane helix</keyword>
<keyword evidence="1" id="KW-0812">Transmembrane</keyword>
<reference evidence="2 3" key="1">
    <citation type="submission" date="2016-10" db="EMBL/GenBank/DDBJ databases">
        <authorList>
            <person name="de Groot N.N."/>
        </authorList>
    </citation>
    <scope>NUCLEOTIDE SEQUENCE [LARGE SCALE GENOMIC DNA]</scope>
    <source>
        <strain evidence="2 3">CGMCC 4.2023</strain>
    </source>
</reference>
<evidence type="ECO:0000313" key="2">
    <source>
        <dbReference type="EMBL" id="SEG86277.1"/>
    </source>
</evidence>
<dbReference type="AlphaFoldDB" id="A0A1H6DLH5"/>
<evidence type="ECO:0000313" key="3">
    <source>
        <dbReference type="Proteomes" id="UP000236754"/>
    </source>
</evidence>
<evidence type="ECO:0008006" key="4">
    <source>
        <dbReference type="Google" id="ProtNLM"/>
    </source>
</evidence>
<feature type="transmembrane region" description="Helical" evidence="1">
    <location>
        <begin position="235"/>
        <end position="258"/>
    </location>
</feature>
<proteinExistence type="predicted"/>
<organism evidence="2 3">
    <name type="scientific">Actinacidiphila yanglinensis</name>
    <dbReference type="NCBI Taxonomy" id="310779"/>
    <lineage>
        <taxon>Bacteria</taxon>
        <taxon>Bacillati</taxon>
        <taxon>Actinomycetota</taxon>
        <taxon>Actinomycetes</taxon>
        <taxon>Kitasatosporales</taxon>
        <taxon>Streptomycetaceae</taxon>
        <taxon>Actinacidiphila</taxon>
    </lineage>
</organism>
<gene>
    <name evidence="2" type="ORF">SAMN05216223_11752</name>
</gene>